<evidence type="ECO:0000256" key="1">
    <source>
        <dbReference type="ARBA" id="ARBA00023186"/>
    </source>
</evidence>
<dbReference type="SUPFAM" id="SSF49493">
    <property type="entry name" value="HSP40/DnaJ peptide-binding domain"/>
    <property type="match status" value="2"/>
</dbReference>
<organism evidence="3 4">
    <name type="scientific">Chloropicon roscoffensis</name>
    <dbReference type="NCBI Taxonomy" id="1461544"/>
    <lineage>
        <taxon>Eukaryota</taxon>
        <taxon>Viridiplantae</taxon>
        <taxon>Chlorophyta</taxon>
        <taxon>Chloropicophyceae</taxon>
        <taxon>Chloropicales</taxon>
        <taxon>Chloropicaceae</taxon>
        <taxon>Chloropicon</taxon>
    </lineage>
</organism>
<dbReference type="Pfam" id="PF01556">
    <property type="entry name" value="DnaJ_C"/>
    <property type="match status" value="1"/>
</dbReference>
<dbReference type="PROSITE" id="PS00636">
    <property type="entry name" value="DNAJ_1"/>
    <property type="match status" value="1"/>
</dbReference>
<dbReference type="Gene3D" id="1.10.287.110">
    <property type="entry name" value="DnaJ domain"/>
    <property type="match status" value="1"/>
</dbReference>
<dbReference type="InterPro" id="IPR036869">
    <property type="entry name" value="J_dom_sf"/>
</dbReference>
<dbReference type="CDD" id="cd06257">
    <property type="entry name" value="DnaJ"/>
    <property type="match status" value="1"/>
</dbReference>
<dbReference type="GO" id="GO:0006457">
    <property type="term" value="P:protein folding"/>
    <property type="evidence" value="ECO:0007669"/>
    <property type="project" value="InterPro"/>
</dbReference>
<dbReference type="FunFam" id="2.60.260.20:FF:000006">
    <property type="entry name" value="DnaJ subfamily B member 13"/>
    <property type="match status" value="1"/>
</dbReference>
<keyword evidence="4" id="KW-1185">Reference proteome</keyword>
<proteinExistence type="predicted"/>
<keyword evidence="1" id="KW-0143">Chaperone</keyword>
<dbReference type="GO" id="GO:0051087">
    <property type="term" value="F:protein-folding chaperone binding"/>
    <property type="evidence" value="ECO:0007669"/>
    <property type="project" value="TreeGrafter"/>
</dbReference>
<dbReference type="PANTHER" id="PTHR24078:SF553">
    <property type="entry name" value="DNAJ HOMOLOG SUBFAMILY B MEMBER 5"/>
    <property type="match status" value="1"/>
</dbReference>
<accession>A0AAX4NZS3</accession>
<dbReference type="InterPro" id="IPR018253">
    <property type="entry name" value="DnaJ_domain_CS"/>
</dbReference>
<dbReference type="InterPro" id="IPR008971">
    <property type="entry name" value="HSP40/DnaJ_pept-bd"/>
</dbReference>
<gene>
    <name evidence="3" type="ORF">HKI87_01g07360</name>
</gene>
<evidence type="ECO:0000313" key="3">
    <source>
        <dbReference type="EMBL" id="WZN59211.1"/>
    </source>
</evidence>
<dbReference type="Gene3D" id="2.60.260.20">
    <property type="entry name" value="Urease metallochaperone UreE, N-terminal domain"/>
    <property type="match status" value="2"/>
</dbReference>
<dbReference type="FunFam" id="2.60.260.20:FF:000015">
    <property type="entry name" value="Heat shock protein 40"/>
    <property type="match status" value="1"/>
</dbReference>
<sequence length="326" mass="35571">MGRSYYDELGVAKGASEAELKKAYRKLAMKWHPDKNKDNRQQAEEKFKKISEAYDVLSDKEKRAVYDKFGEDGLKSGMGGGGGANGFGRGGHYNFRRPEDIFSEVFGAQFGGMGGGGGMEDIFSMFGGGMGGPGFAGAGPSCGMRRSASRKPNPTVNNVPFALEDLYSGVTKKYKITRTVNGQQQQETVTVDVQPGWKKGTKVTFEGKGDQRQGQLAGDVVFVIDEKPHPHFKREGNDLVFSQDILLTQALCGFAMSIPTLDGRTLRVNIGEVVTPGYEKVVAGEGMPMRAGKGKGNLRIKFTVRFPKRLTDDQKRMIKEGLKDTA</sequence>
<dbReference type="PROSITE" id="PS50076">
    <property type="entry name" value="DNAJ_2"/>
    <property type="match status" value="1"/>
</dbReference>
<protein>
    <submittedName>
        <fullName evidence="3">DnaJ-like protein</fullName>
    </submittedName>
</protein>
<dbReference type="GO" id="GO:0005829">
    <property type="term" value="C:cytosol"/>
    <property type="evidence" value="ECO:0007669"/>
    <property type="project" value="TreeGrafter"/>
</dbReference>
<dbReference type="InterPro" id="IPR001623">
    <property type="entry name" value="DnaJ_domain"/>
</dbReference>
<dbReference type="CDD" id="cd10747">
    <property type="entry name" value="DnaJ_C"/>
    <property type="match status" value="1"/>
</dbReference>
<feature type="domain" description="J" evidence="2">
    <location>
        <begin position="4"/>
        <end position="70"/>
    </location>
</feature>
<dbReference type="InterPro" id="IPR002939">
    <property type="entry name" value="DnaJ_C"/>
</dbReference>
<dbReference type="GO" id="GO:0051082">
    <property type="term" value="F:unfolded protein binding"/>
    <property type="evidence" value="ECO:0007669"/>
    <property type="project" value="InterPro"/>
</dbReference>
<reference evidence="3 4" key="1">
    <citation type="submission" date="2024-03" db="EMBL/GenBank/DDBJ databases">
        <title>Complete genome sequence of the green alga Chloropicon roscoffensis RCC1871.</title>
        <authorList>
            <person name="Lemieux C."/>
            <person name="Pombert J.-F."/>
            <person name="Otis C."/>
            <person name="Turmel M."/>
        </authorList>
    </citation>
    <scope>NUCLEOTIDE SEQUENCE [LARGE SCALE GENOMIC DNA]</scope>
    <source>
        <strain evidence="3 4">RCC1871</strain>
    </source>
</reference>
<dbReference type="AlphaFoldDB" id="A0AAX4NZS3"/>
<dbReference type="FunFam" id="1.10.287.110:FF:000034">
    <property type="entry name" value="Chaperone protein DnaJ"/>
    <property type="match status" value="1"/>
</dbReference>
<dbReference type="Proteomes" id="UP001472866">
    <property type="component" value="Chromosome 01"/>
</dbReference>
<dbReference type="EMBL" id="CP151501">
    <property type="protein sequence ID" value="WZN59211.1"/>
    <property type="molecule type" value="Genomic_DNA"/>
</dbReference>
<dbReference type="PRINTS" id="PR00625">
    <property type="entry name" value="JDOMAIN"/>
</dbReference>
<dbReference type="PANTHER" id="PTHR24078">
    <property type="entry name" value="DNAJ HOMOLOG SUBFAMILY C MEMBER"/>
    <property type="match status" value="1"/>
</dbReference>
<dbReference type="SUPFAM" id="SSF46565">
    <property type="entry name" value="Chaperone J-domain"/>
    <property type="match status" value="1"/>
</dbReference>
<evidence type="ECO:0000259" key="2">
    <source>
        <dbReference type="PROSITE" id="PS50076"/>
    </source>
</evidence>
<name>A0AAX4NZS3_9CHLO</name>
<dbReference type="InterPro" id="IPR051339">
    <property type="entry name" value="DnaJ_subfamily_B"/>
</dbReference>
<evidence type="ECO:0000313" key="4">
    <source>
        <dbReference type="Proteomes" id="UP001472866"/>
    </source>
</evidence>
<dbReference type="Pfam" id="PF00226">
    <property type="entry name" value="DnaJ"/>
    <property type="match status" value="1"/>
</dbReference>
<dbReference type="SMART" id="SM00271">
    <property type="entry name" value="DnaJ"/>
    <property type="match status" value="1"/>
</dbReference>